<organism evidence="1">
    <name type="scientific">Gallibacterium anatis</name>
    <dbReference type="NCBI Taxonomy" id="750"/>
    <lineage>
        <taxon>Bacteria</taxon>
        <taxon>Pseudomonadati</taxon>
        <taxon>Pseudomonadota</taxon>
        <taxon>Gammaproteobacteria</taxon>
        <taxon>Pasteurellales</taxon>
        <taxon>Pasteurellaceae</taxon>
        <taxon>Gallibacterium</taxon>
    </lineage>
</organism>
<dbReference type="AlphaFoldDB" id="A0A930UX25"/>
<reference evidence="1" key="1">
    <citation type="submission" date="2020-11" db="EMBL/GenBank/DDBJ databases">
        <title>Gallibacterium anatis 1637, full genome, WGS.</title>
        <authorList>
            <person name="Laishevtcev A.I."/>
            <person name="Yakimova E.A."/>
            <person name="Petkovich D."/>
            <person name="Stepanova T.V."/>
            <person name="Kalendr R.S."/>
            <person name="Rubalsky E.O."/>
            <person name="Zulkarneev E.R."/>
            <person name="Aleshkin A.V."/>
        </authorList>
    </citation>
    <scope>NUCLEOTIDE SEQUENCE</scope>
    <source>
        <strain evidence="1">1637</strain>
    </source>
</reference>
<sequence>MVKVSVPLDTTPILLSVKLAGVVTPPTIFASSLNLRPNVFSCLSHHCILYHPQHRH</sequence>
<evidence type="ECO:0000313" key="1">
    <source>
        <dbReference type="EMBL" id="MBF4102318.1"/>
    </source>
</evidence>
<accession>A0A930UX25</accession>
<gene>
    <name evidence="1" type="ORF">INT80_03235</name>
</gene>
<proteinExistence type="predicted"/>
<name>A0A930UX25_9PAST</name>
<comment type="caution">
    <text evidence="1">The sequence shown here is derived from an EMBL/GenBank/DDBJ whole genome shotgun (WGS) entry which is preliminary data.</text>
</comment>
<dbReference type="EMBL" id="JADION010000006">
    <property type="protein sequence ID" value="MBF4102318.1"/>
    <property type="molecule type" value="Genomic_DNA"/>
</dbReference>
<protein>
    <submittedName>
        <fullName evidence="1">Uncharacterized protein</fullName>
    </submittedName>
</protein>